<protein>
    <recommendedName>
        <fullName evidence="4">DUF3127 domain-containing protein</fullName>
    </recommendedName>
</protein>
<accession>A0A1I2EWV8</accession>
<evidence type="ECO:0008006" key="4">
    <source>
        <dbReference type="Google" id="ProtNLM"/>
    </source>
</evidence>
<evidence type="ECO:0000256" key="1">
    <source>
        <dbReference type="SAM" id="MobiDB-lite"/>
    </source>
</evidence>
<feature type="region of interest" description="Disordered" evidence="1">
    <location>
        <begin position="97"/>
        <end position="128"/>
    </location>
</feature>
<proteinExistence type="predicted"/>
<dbReference type="RefSeq" id="WP_010528421.1">
    <property type="nucleotide sequence ID" value="NZ_AFSL01000084.1"/>
</dbReference>
<dbReference type="eggNOG" id="COG0629">
    <property type="taxonomic scope" value="Bacteria"/>
</dbReference>
<evidence type="ECO:0000313" key="2">
    <source>
        <dbReference type="EMBL" id="SFE97604.1"/>
    </source>
</evidence>
<dbReference type="InParanoid" id="A0A1I2EWV8"/>
<dbReference type="AlphaFoldDB" id="A0A1I2EWV8"/>
<dbReference type="STRING" id="385682.SAMN05444380_12518"/>
<gene>
    <name evidence="2" type="ORF">SAMN05444380_12518</name>
</gene>
<dbReference type="Pfam" id="PF11325">
    <property type="entry name" value="DUF3127"/>
    <property type="match status" value="1"/>
</dbReference>
<dbReference type="EMBL" id="FONA01000025">
    <property type="protein sequence ID" value="SFE97604.1"/>
    <property type="molecule type" value="Genomic_DNA"/>
</dbReference>
<keyword evidence="3" id="KW-1185">Reference proteome</keyword>
<reference evidence="2 3" key="1">
    <citation type="submission" date="2016-10" db="EMBL/GenBank/DDBJ databases">
        <authorList>
            <person name="de Groot N.N."/>
        </authorList>
    </citation>
    <scope>NUCLEOTIDE SEQUENCE [LARGE SCALE GENOMIC DNA]</scope>
    <source>
        <strain evidence="2 3">DSM 19012</strain>
    </source>
</reference>
<dbReference type="OrthoDB" id="598142at2"/>
<evidence type="ECO:0000313" key="3">
    <source>
        <dbReference type="Proteomes" id="UP000181976"/>
    </source>
</evidence>
<name>A0A1I2EWV8_9BACT</name>
<dbReference type="InterPro" id="IPR021474">
    <property type="entry name" value="DUF3127"/>
</dbReference>
<dbReference type="Proteomes" id="UP000181976">
    <property type="component" value="Unassembled WGS sequence"/>
</dbReference>
<organism evidence="2 3">
    <name type="scientific">Thermophagus xiamenensis</name>
    <dbReference type="NCBI Taxonomy" id="385682"/>
    <lineage>
        <taxon>Bacteria</taxon>
        <taxon>Pseudomonadati</taxon>
        <taxon>Bacteroidota</taxon>
        <taxon>Bacteroidia</taxon>
        <taxon>Marinilabiliales</taxon>
        <taxon>Marinilabiliaceae</taxon>
        <taxon>Thermophagus</taxon>
    </lineage>
</organism>
<sequence>MSFELIGTLIVKEETVKVSDKFQKREFVIEVVNEKNAEWSDFVKFQSVQDRVSIIDPFNLGDKIKVSFNIKGNRWERDGRVNYFTNLDAWRVEKVEDNDNELPSSPSIPLPDQLDELPPSEQEDEFPF</sequence>